<keyword evidence="12" id="KW-1185">Reference proteome</keyword>
<evidence type="ECO:0008006" key="13">
    <source>
        <dbReference type="Google" id="ProtNLM"/>
    </source>
</evidence>
<keyword evidence="4 8" id="KW-0479">Metal-binding</keyword>
<keyword evidence="6 8" id="KW-0408">Iron</keyword>
<dbReference type="PRINTS" id="PR00385">
    <property type="entry name" value="P450"/>
</dbReference>
<evidence type="ECO:0000256" key="2">
    <source>
        <dbReference type="ARBA" id="ARBA00010617"/>
    </source>
</evidence>
<evidence type="ECO:0000256" key="6">
    <source>
        <dbReference type="ARBA" id="ARBA00023004"/>
    </source>
</evidence>
<proteinExistence type="inferred from homology"/>
<dbReference type="GO" id="GO:0016705">
    <property type="term" value="F:oxidoreductase activity, acting on paired donors, with incorporation or reduction of molecular oxygen"/>
    <property type="evidence" value="ECO:0007669"/>
    <property type="project" value="InterPro"/>
</dbReference>
<accession>A0A8T2SZ83</accession>
<evidence type="ECO:0000313" key="11">
    <source>
        <dbReference type="EMBL" id="KAH7388127.1"/>
    </source>
</evidence>
<reference evidence="11" key="1">
    <citation type="submission" date="2021-08" db="EMBL/GenBank/DDBJ databases">
        <title>WGS assembly of Ceratopteris richardii.</title>
        <authorList>
            <person name="Marchant D.B."/>
            <person name="Chen G."/>
            <person name="Jenkins J."/>
            <person name="Shu S."/>
            <person name="Leebens-Mack J."/>
            <person name="Grimwood J."/>
            <person name="Schmutz J."/>
            <person name="Soltis P."/>
            <person name="Soltis D."/>
            <person name="Chen Z.-H."/>
        </authorList>
    </citation>
    <scope>NUCLEOTIDE SEQUENCE</scope>
    <source>
        <strain evidence="11">Whitten #5841</strain>
        <tissue evidence="11">Leaf</tissue>
    </source>
</reference>
<dbReference type="InterPro" id="IPR002401">
    <property type="entry name" value="Cyt_P450_E_grp-I"/>
</dbReference>
<comment type="similarity">
    <text evidence="2 9">Belongs to the cytochrome P450 family.</text>
</comment>
<gene>
    <name evidence="11" type="ORF">KP509_16G059000</name>
</gene>
<comment type="cofactor">
    <cofactor evidence="1 8">
        <name>heme</name>
        <dbReference type="ChEBI" id="CHEBI:30413"/>
    </cofactor>
</comment>
<evidence type="ECO:0000256" key="1">
    <source>
        <dbReference type="ARBA" id="ARBA00001971"/>
    </source>
</evidence>
<dbReference type="InterPro" id="IPR036396">
    <property type="entry name" value="Cyt_P450_sf"/>
</dbReference>
<protein>
    <recommendedName>
        <fullName evidence="13">Cytochrome P450</fullName>
    </recommendedName>
</protein>
<dbReference type="GO" id="GO:0005506">
    <property type="term" value="F:iron ion binding"/>
    <property type="evidence" value="ECO:0007669"/>
    <property type="project" value="InterPro"/>
</dbReference>
<dbReference type="PANTHER" id="PTHR47944:SF16">
    <property type="entry name" value="CYTOCHROME P450 FAMILY 1 SUBFAMILY A POLYPEPTIDE 1"/>
    <property type="match status" value="1"/>
</dbReference>
<dbReference type="PANTHER" id="PTHR47944">
    <property type="entry name" value="CYTOCHROME P450 98A9"/>
    <property type="match status" value="1"/>
</dbReference>
<keyword evidence="3 8" id="KW-0349">Heme</keyword>
<dbReference type="AlphaFoldDB" id="A0A8T2SZ83"/>
<feature type="transmembrane region" description="Helical" evidence="10">
    <location>
        <begin position="12"/>
        <end position="34"/>
    </location>
</feature>
<keyword evidence="10" id="KW-0472">Membrane</keyword>
<comment type="caution">
    <text evidence="11">The sequence shown here is derived from an EMBL/GenBank/DDBJ whole genome shotgun (WGS) entry which is preliminary data.</text>
</comment>
<keyword evidence="7 9" id="KW-0503">Monooxygenase</keyword>
<keyword evidence="5 9" id="KW-0560">Oxidoreductase</keyword>
<evidence type="ECO:0000256" key="4">
    <source>
        <dbReference type="ARBA" id="ARBA00022723"/>
    </source>
</evidence>
<evidence type="ECO:0000256" key="7">
    <source>
        <dbReference type="ARBA" id="ARBA00023033"/>
    </source>
</evidence>
<dbReference type="GO" id="GO:0020037">
    <property type="term" value="F:heme binding"/>
    <property type="evidence" value="ECO:0007669"/>
    <property type="project" value="InterPro"/>
</dbReference>
<dbReference type="EMBL" id="CM035421">
    <property type="protein sequence ID" value="KAH7388127.1"/>
    <property type="molecule type" value="Genomic_DNA"/>
</dbReference>
<dbReference type="GO" id="GO:0004497">
    <property type="term" value="F:monooxygenase activity"/>
    <property type="evidence" value="ECO:0007669"/>
    <property type="project" value="UniProtKB-KW"/>
</dbReference>
<keyword evidence="10" id="KW-1133">Transmembrane helix</keyword>
<dbReference type="OrthoDB" id="1470350at2759"/>
<dbReference type="FunFam" id="1.10.630.10:FF:000126">
    <property type="entry name" value="Predicted protein"/>
    <property type="match status" value="1"/>
</dbReference>
<dbReference type="InterPro" id="IPR001128">
    <property type="entry name" value="Cyt_P450"/>
</dbReference>
<evidence type="ECO:0000256" key="9">
    <source>
        <dbReference type="RuleBase" id="RU000461"/>
    </source>
</evidence>
<dbReference type="CDD" id="cd20618">
    <property type="entry name" value="CYP71_clan"/>
    <property type="match status" value="1"/>
</dbReference>
<dbReference type="PROSITE" id="PS00086">
    <property type="entry name" value="CYTOCHROME_P450"/>
    <property type="match status" value="1"/>
</dbReference>
<evidence type="ECO:0000256" key="8">
    <source>
        <dbReference type="PIRSR" id="PIRSR602401-1"/>
    </source>
</evidence>
<dbReference type="SUPFAM" id="SSF48264">
    <property type="entry name" value="Cytochrome P450"/>
    <property type="match status" value="1"/>
</dbReference>
<evidence type="ECO:0000256" key="10">
    <source>
        <dbReference type="SAM" id="Phobius"/>
    </source>
</evidence>
<organism evidence="11 12">
    <name type="scientific">Ceratopteris richardii</name>
    <name type="common">Triangle waterfern</name>
    <dbReference type="NCBI Taxonomy" id="49495"/>
    <lineage>
        <taxon>Eukaryota</taxon>
        <taxon>Viridiplantae</taxon>
        <taxon>Streptophyta</taxon>
        <taxon>Embryophyta</taxon>
        <taxon>Tracheophyta</taxon>
        <taxon>Polypodiopsida</taxon>
        <taxon>Polypodiidae</taxon>
        <taxon>Polypodiales</taxon>
        <taxon>Pteridineae</taxon>
        <taxon>Pteridaceae</taxon>
        <taxon>Parkerioideae</taxon>
        <taxon>Ceratopteris</taxon>
    </lineage>
</organism>
<evidence type="ECO:0000256" key="5">
    <source>
        <dbReference type="ARBA" id="ARBA00023002"/>
    </source>
</evidence>
<dbReference type="Pfam" id="PF00067">
    <property type="entry name" value="p450"/>
    <property type="match status" value="1"/>
</dbReference>
<keyword evidence="10" id="KW-0812">Transmembrane</keyword>
<dbReference type="Proteomes" id="UP000825935">
    <property type="component" value="Chromosome 16"/>
</dbReference>
<sequence length="518" mass="57551">MELTSWCIDGSGGLFALLLLPSVMVFLIIAAVVFRGRVFGIVSRPLNLPPGPRALPIIGHLHLLGRNPHLSLFKLSKKYGDLMFLRLGSVPTLIVSSPSAARLVLQTHDQSFSGRPNPGVPMTLVGCKNILFSQPGPYWKRARQIFATHLLRSEGSLSPTFRPLVVEEVRALVRSIAENSGSFIPVRASLYSATGNIISRMAVGKRMSELVSRVDASSNLVSLLLEAIQLAGEFNIGDFIPWLSGMDLQGCERKAKAIKPKLESLWQEVIDARRAMRKQSEGEDLRTFLDILLSDAEENPEITDRHIMAILTDVFGGGIDTSAITVEWAMAELLASPTAMRSIQQEIRDVLGDSSLVSESDIERLPYLMATVKETLRLHPPAPLLVPHVVNRPCYLLDYDVPPNAQAYINVWAIGRHQNTWEKPLQFCPERFLTSKFDVRGTHYELLPFGSGRRICPGMLLGLSNVHIMLGSLLQAFDWETMKKPNLTERFGIVMTLEEPLEAKATLRIPKHILDKTT</sequence>
<evidence type="ECO:0000313" key="12">
    <source>
        <dbReference type="Proteomes" id="UP000825935"/>
    </source>
</evidence>
<feature type="binding site" description="axial binding residue" evidence="8">
    <location>
        <position position="456"/>
    </location>
    <ligand>
        <name>heme</name>
        <dbReference type="ChEBI" id="CHEBI:30413"/>
    </ligand>
    <ligandPart>
        <name>Fe</name>
        <dbReference type="ChEBI" id="CHEBI:18248"/>
    </ligandPart>
</feature>
<dbReference type="PRINTS" id="PR00463">
    <property type="entry name" value="EP450I"/>
</dbReference>
<evidence type="ECO:0000256" key="3">
    <source>
        <dbReference type="ARBA" id="ARBA00022617"/>
    </source>
</evidence>
<dbReference type="Gene3D" id="1.10.630.10">
    <property type="entry name" value="Cytochrome P450"/>
    <property type="match status" value="1"/>
</dbReference>
<name>A0A8T2SZ83_CERRI</name>
<dbReference type="InterPro" id="IPR017972">
    <property type="entry name" value="Cyt_P450_CS"/>
</dbReference>